<dbReference type="EMBL" id="KZ825912">
    <property type="protein sequence ID" value="PYH92595.1"/>
    <property type="molecule type" value="Genomic_DNA"/>
</dbReference>
<feature type="compositionally biased region" description="Polar residues" evidence="1">
    <location>
        <begin position="47"/>
        <end position="59"/>
    </location>
</feature>
<dbReference type="Proteomes" id="UP000247810">
    <property type="component" value="Unassembled WGS sequence"/>
</dbReference>
<sequence>MKGGPAFKWAPLPKLHHPLPRSPRQSQAFLNALTTSFRRQLDREFPTNESSASEQTTNVSRERLPENPNSSAHAADKHLRNILDNPLFRVARPQSNCLGEASTERLLKEPTVVFDEMVATGNVTRSLLHKCLTYQLHIATAMGGDVLKALRDSKLGSKVVNWWLASDSHSRKLLFQHSRLTEPLSKFMVAEGMQDTALVWLGMLARQNVGGHDGLITEFQPPKSAGLLLSNFLAAENKYGGGLASSMRYYLLARDVCVSEGISLDDSIGRKVFLPAGNHLLRWIREADPKNRSKISLHDYEEYTRLMETSSPKSLLASSAYLYHPTHPDPKPFFEFARGASDVEVLSWPKAKRDHLMQTGYDALRVLMDQGNDKNAAILASVLQRHLPDDLKGTQTTRKKLAEAETLHLLDQLDPAFA</sequence>
<keyword evidence="3" id="KW-1185">Reference proteome</keyword>
<organism evidence="2 3">
    <name type="scientific">Aspergillus ellipticus CBS 707.79</name>
    <dbReference type="NCBI Taxonomy" id="1448320"/>
    <lineage>
        <taxon>Eukaryota</taxon>
        <taxon>Fungi</taxon>
        <taxon>Dikarya</taxon>
        <taxon>Ascomycota</taxon>
        <taxon>Pezizomycotina</taxon>
        <taxon>Eurotiomycetes</taxon>
        <taxon>Eurotiomycetidae</taxon>
        <taxon>Eurotiales</taxon>
        <taxon>Aspergillaceae</taxon>
        <taxon>Aspergillus</taxon>
        <taxon>Aspergillus subgen. Circumdati</taxon>
    </lineage>
</organism>
<accession>A0A319D5A2</accession>
<protein>
    <submittedName>
        <fullName evidence="2">Uncharacterized protein</fullName>
    </submittedName>
</protein>
<evidence type="ECO:0000313" key="3">
    <source>
        <dbReference type="Proteomes" id="UP000247810"/>
    </source>
</evidence>
<reference evidence="2 3" key="1">
    <citation type="submission" date="2018-02" db="EMBL/GenBank/DDBJ databases">
        <title>The genomes of Aspergillus section Nigri reveals drivers in fungal speciation.</title>
        <authorList>
            <consortium name="DOE Joint Genome Institute"/>
            <person name="Vesth T.C."/>
            <person name="Nybo J."/>
            <person name="Theobald S."/>
            <person name="Brandl J."/>
            <person name="Frisvad J.C."/>
            <person name="Nielsen K.F."/>
            <person name="Lyhne E.K."/>
            <person name="Kogle M.E."/>
            <person name="Kuo A."/>
            <person name="Riley R."/>
            <person name="Clum A."/>
            <person name="Nolan M."/>
            <person name="Lipzen A."/>
            <person name="Salamov A."/>
            <person name="Henrissat B."/>
            <person name="Wiebenga A."/>
            <person name="De vries R.P."/>
            <person name="Grigoriev I.V."/>
            <person name="Mortensen U.H."/>
            <person name="Andersen M.R."/>
            <person name="Baker S.E."/>
        </authorList>
    </citation>
    <scope>NUCLEOTIDE SEQUENCE [LARGE SCALE GENOMIC DNA]</scope>
    <source>
        <strain evidence="2 3">CBS 707.79</strain>
    </source>
</reference>
<feature type="region of interest" description="Disordered" evidence="1">
    <location>
        <begin position="1"/>
        <end position="24"/>
    </location>
</feature>
<dbReference type="OrthoDB" id="5424391at2759"/>
<dbReference type="AlphaFoldDB" id="A0A319D5A2"/>
<dbReference type="VEuPathDB" id="FungiDB:BO71DRAFT_19246"/>
<evidence type="ECO:0000256" key="1">
    <source>
        <dbReference type="SAM" id="MobiDB-lite"/>
    </source>
</evidence>
<proteinExistence type="predicted"/>
<feature type="region of interest" description="Disordered" evidence="1">
    <location>
        <begin position="42"/>
        <end position="74"/>
    </location>
</feature>
<gene>
    <name evidence="2" type="ORF">BO71DRAFT_19246</name>
</gene>
<evidence type="ECO:0000313" key="2">
    <source>
        <dbReference type="EMBL" id="PYH92595.1"/>
    </source>
</evidence>
<name>A0A319D5A2_9EURO</name>